<organism evidence="1 2">
    <name type="scientific">Pleurodeles waltl</name>
    <name type="common">Iberian ribbed newt</name>
    <dbReference type="NCBI Taxonomy" id="8319"/>
    <lineage>
        <taxon>Eukaryota</taxon>
        <taxon>Metazoa</taxon>
        <taxon>Chordata</taxon>
        <taxon>Craniata</taxon>
        <taxon>Vertebrata</taxon>
        <taxon>Euteleostomi</taxon>
        <taxon>Amphibia</taxon>
        <taxon>Batrachia</taxon>
        <taxon>Caudata</taxon>
        <taxon>Salamandroidea</taxon>
        <taxon>Salamandridae</taxon>
        <taxon>Pleurodelinae</taxon>
        <taxon>Pleurodeles</taxon>
    </lineage>
</organism>
<proteinExistence type="predicted"/>
<comment type="caution">
    <text evidence="1">The sequence shown here is derived from an EMBL/GenBank/DDBJ whole genome shotgun (WGS) entry which is preliminary data.</text>
</comment>
<keyword evidence="2" id="KW-1185">Reference proteome</keyword>
<evidence type="ECO:0000313" key="1">
    <source>
        <dbReference type="EMBL" id="KAJ1164180.1"/>
    </source>
</evidence>
<dbReference type="Proteomes" id="UP001066276">
    <property type="component" value="Chromosome 4_2"/>
</dbReference>
<dbReference type="AlphaFoldDB" id="A0AAV7SJG1"/>
<gene>
    <name evidence="1" type="ORF">NDU88_004625</name>
</gene>
<name>A0AAV7SJG1_PLEWA</name>
<dbReference type="EMBL" id="JANPWB010000008">
    <property type="protein sequence ID" value="KAJ1164180.1"/>
    <property type="molecule type" value="Genomic_DNA"/>
</dbReference>
<reference evidence="1" key="1">
    <citation type="journal article" date="2022" name="bioRxiv">
        <title>Sequencing and chromosome-scale assembly of the giantPleurodeles waltlgenome.</title>
        <authorList>
            <person name="Brown T."/>
            <person name="Elewa A."/>
            <person name="Iarovenko S."/>
            <person name="Subramanian E."/>
            <person name="Araus A.J."/>
            <person name="Petzold A."/>
            <person name="Susuki M."/>
            <person name="Suzuki K.-i.T."/>
            <person name="Hayashi T."/>
            <person name="Toyoda A."/>
            <person name="Oliveira C."/>
            <person name="Osipova E."/>
            <person name="Leigh N.D."/>
            <person name="Simon A."/>
            <person name="Yun M.H."/>
        </authorList>
    </citation>
    <scope>NUCLEOTIDE SEQUENCE</scope>
    <source>
        <strain evidence="1">20211129_DDA</strain>
        <tissue evidence="1">Liver</tissue>
    </source>
</reference>
<protein>
    <submittedName>
        <fullName evidence="1">Uncharacterized protein</fullName>
    </submittedName>
</protein>
<evidence type="ECO:0000313" key="2">
    <source>
        <dbReference type="Proteomes" id="UP001066276"/>
    </source>
</evidence>
<accession>A0AAV7SJG1</accession>
<sequence>MLRKHWHILVPGIPAPVPLLTGRAGRPRLLPEERLRVYQVSGNAGGPDSAVLAPSVTRVLSVDQDDEVSGSTNTWLLRVARYMYGLAPELRLSELAQGRQAERGRYFSHKRMIRVGVCH</sequence>